<proteinExistence type="predicted"/>
<organism evidence="3 4">
    <name type="scientific">Colletotrichum tofieldiae</name>
    <dbReference type="NCBI Taxonomy" id="708197"/>
    <lineage>
        <taxon>Eukaryota</taxon>
        <taxon>Fungi</taxon>
        <taxon>Dikarya</taxon>
        <taxon>Ascomycota</taxon>
        <taxon>Pezizomycotina</taxon>
        <taxon>Sordariomycetes</taxon>
        <taxon>Hypocreomycetidae</taxon>
        <taxon>Glomerellales</taxon>
        <taxon>Glomerellaceae</taxon>
        <taxon>Colletotrichum</taxon>
        <taxon>Colletotrichum spaethianum species complex</taxon>
    </lineage>
</organism>
<gene>
    <name evidence="3" type="ORF">CT0861_06383</name>
</gene>
<reference evidence="3 4" key="1">
    <citation type="submission" date="2015-06" db="EMBL/GenBank/DDBJ databases">
        <title>Survival trade-offs in plant roots during colonization by closely related pathogenic and mutualistic fungi.</title>
        <authorList>
            <person name="Hacquard S."/>
            <person name="Kracher B."/>
            <person name="Hiruma K."/>
            <person name="Weinman A."/>
            <person name="Muench P."/>
            <person name="Garrido Oter R."/>
            <person name="Ver Loren van Themaat E."/>
            <person name="Dallerey J.-F."/>
            <person name="Damm U."/>
            <person name="Henrissat B."/>
            <person name="Lespinet O."/>
            <person name="Thon M."/>
            <person name="Kemen E."/>
            <person name="McHardy A.C."/>
            <person name="Schulze-Lefert P."/>
            <person name="O'Connell R.J."/>
        </authorList>
    </citation>
    <scope>NUCLEOTIDE SEQUENCE [LARGE SCALE GENOMIC DNA]</scope>
    <source>
        <strain evidence="3 4">0861</strain>
    </source>
</reference>
<evidence type="ECO:0000313" key="4">
    <source>
        <dbReference type="Proteomes" id="UP000076552"/>
    </source>
</evidence>
<name>A0A166YFU2_9PEZI</name>
<accession>A0A166YFU2</accession>
<dbReference type="EMBL" id="LFIV01000006">
    <property type="protein sequence ID" value="KZL77609.1"/>
    <property type="molecule type" value="Genomic_DNA"/>
</dbReference>
<feature type="region of interest" description="Disordered" evidence="2">
    <location>
        <begin position="316"/>
        <end position="335"/>
    </location>
</feature>
<keyword evidence="3" id="KW-0012">Acyltransferase</keyword>
<dbReference type="Pfam" id="PF02458">
    <property type="entry name" value="Transferase"/>
    <property type="match status" value="1"/>
</dbReference>
<dbReference type="Gene3D" id="3.30.559.10">
    <property type="entry name" value="Chloramphenicol acetyltransferase-like domain"/>
    <property type="match status" value="2"/>
</dbReference>
<evidence type="ECO:0000256" key="2">
    <source>
        <dbReference type="SAM" id="MobiDB-lite"/>
    </source>
</evidence>
<dbReference type="PANTHER" id="PTHR31642">
    <property type="entry name" value="TRICHOTHECENE 3-O-ACETYLTRANSFERASE"/>
    <property type="match status" value="1"/>
</dbReference>
<dbReference type="InterPro" id="IPR023213">
    <property type="entry name" value="CAT-like_dom_sf"/>
</dbReference>
<keyword evidence="4" id="KW-1185">Reference proteome</keyword>
<evidence type="ECO:0000256" key="1">
    <source>
        <dbReference type="ARBA" id="ARBA00022679"/>
    </source>
</evidence>
<dbReference type="Proteomes" id="UP000076552">
    <property type="component" value="Unassembled WGS sequence"/>
</dbReference>
<dbReference type="GO" id="GO:0016747">
    <property type="term" value="F:acyltransferase activity, transferring groups other than amino-acyl groups"/>
    <property type="evidence" value="ECO:0007669"/>
    <property type="project" value="TreeGrafter"/>
</dbReference>
<dbReference type="STRING" id="708197.A0A166YFU2"/>
<keyword evidence="1 3" id="KW-0808">Transferase</keyword>
<comment type="caution">
    <text evidence="3">The sequence shown here is derived from an EMBL/GenBank/DDBJ whole genome shotgun (WGS) entry which is preliminary data.</text>
</comment>
<dbReference type="InterPro" id="IPR050317">
    <property type="entry name" value="Plant_Fungal_Acyltransferase"/>
</dbReference>
<evidence type="ECO:0000313" key="3">
    <source>
        <dbReference type="EMBL" id="KZL77609.1"/>
    </source>
</evidence>
<protein>
    <submittedName>
        <fullName evidence="3">Trichothecene C-8 acyltransferase</fullName>
    </submittedName>
</protein>
<dbReference type="PANTHER" id="PTHR31642:SF270">
    <property type="entry name" value="O-ACYLTRANSFERASE AUSQ"/>
    <property type="match status" value="1"/>
</dbReference>
<dbReference type="AlphaFoldDB" id="A0A166YFU2"/>
<sequence>MVSDGAEKVKEAFISPLDRLCALVYLHWSVVLEVHADVGETGEEATDRAIERLRKGLSRLTTEVPYLKGRVTRPAAARGQASPTTRLVLSWSPDTDPDIVFSEKVMEDKPLPSLDTMKRENAPAHFFPTNIITFPLFVDVSTTCPVFEAKYIRIDGGLVINMCVHHGIMDGGGQAVLTDMWAAFTRLNVGPKDDITGIVLGPRLKQRPDPDEPLTRTATLLEGASLPTEPPELSQPELDKLVNRYSKDHAFGHDLMALLFIAAAGPKCGSSIARFSATKLQRAKEALSAAGLRCSTNTLLHAIMWSCITRVRLSRRDPRPPTNDSRFSMSVDGRGRMGPAMRDKGPYLGNVVLISAADLPLDTLEEAGASSIFRDSQECLDQAALLALAPIVTAITHQVERITGDGHIRGLLSTLVQKNIQDMDVGPGWLSPHRLNFMSSSWANLPLYDCDFGAGLGTPIFVRYPYAEYNDGNAVVLPRNRGTRNEAIEVYIMLALDDLQALELDPVWKSWQSD</sequence>